<dbReference type="EMBL" id="JAERRJ010000001">
    <property type="protein sequence ID" value="MBL1072964.1"/>
    <property type="molecule type" value="Genomic_DNA"/>
</dbReference>
<dbReference type="RefSeq" id="WP_201942266.1">
    <property type="nucleotide sequence ID" value="NZ_JAERRJ010000001.1"/>
</dbReference>
<accession>A0ABS1LYJ6</accession>
<gene>
    <name evidence="1" type="ORF">JK358_00985</name>
</gene>
<name>A0ABS1LYJ6_9NOCA</name>
<evidence type="ECO:0000313" key="1">
    <source>
        <dbReference type="EMBL" id="MBL1072964.1"/>
    </source>
</evidence>
<comment type="caution">
    <text evidence="1">The sequence shown here is derived from an EMBL/GenBank/DDBJ whole genome shotgun (WGS) entry which is preliminary data.</text>
</comment>
<protein>
    <submittedName>
        <fullName evidence="1">Uncharacterized protein</fullName>
    </submittedName>
</protein>
<reference evidence="1 2" key="1">
    <citation type="submission" date="2021-01" db="EMBL/GenBank/DDBJ databases">
        <title>WGS of actinomycetes isolated from Thailand.</title>
        <authorList>
            <person name="Thawai C."/>
        </authorList>
    </citation>
    <scope>NUCLEOTIDE SEQUENCE [LARGE SCALE GENOMIC DNA]</scope>
    <source>
        <strain evidence="1 2">LPG 2</strain>
    </source>
</reference>
<dbReference type="Proteomes" id="UP000602198">
    <property type="component" value="Unassembled WGS sequence"/>
</dbReference>
<keyword evidence="2" id="KW-1185">Reference proteome</keyword>
<organism evidence="1 2">
    <name type="scientific">Nocardia acididurans</name>
    <dbReference type="NCBI Taxonomy" id="2802282"/>
    <lineage>
        <taxon>Bacteria</taxon>
        <taxon>Bacillati</taxon>
        <taxon>Actinomycetota</taxon>
        <taxon>Actinomycetes</taxon>
        <taxon>Mycobacteriales</taxon>
        <taxon>Nocardiaceae</taxon>
        <taxon>Nocardia</taxon>
    </lineage>
</organism>
<evidence type="ECO:0000313" key="2">
    <source>
        <dbReference type="Proteomes" id="UP000602198"/>
    </source>
</evidence>
<sequence length="65" mass="7373">MKYTLNRLIEMAAHAAPDRALPVDDAHELMRLHRECSSYSCPRKLAAFDTLIAAGRIVPDSSRRY</sequence>
<proteinExistence type="predicted"/>